<dbReference type="PANTHER" id="PTHR23065:SF7">
    <property type="entry name" value="NOSTRIN, ISOFORM H"/>
    <property type="match status" value="1"/>
</dbReference>
<dbReference type="Proteomes" id="UP001487740">
    <property type="component" value="Unassembled WGS sequence"/>
</dbReference>
<dbReference type="SMART" id="SM00055">
    <property type="entry name" value="FCH"/>
    <property type="match status" value="1"/>
</dbReference>
<comment type="caution">
    <text evidence="12">The sequence shown here is derived from an EMBL/GenBank/DDBJ whole genome shotgun (WGS) entry which is preliminary data.</text>
</comment>
<dbReference type="InterPro" id="IPR001060">
    <property type="entry name" value="FCH_dom"/>
</dbReference>
<feature type="region of interest" description="Disordered" evidence="9">
    <location>
        <begin position="148"/>
        <end position="227"/>
    </location>
</feature>
<proteinExistence type="predicted"/>
<dbReference type="PANTHER" id="PTHR23065">
    <property type="entry name" value="PROLINE-SERINE-THREONINE PHOSPHATASE INTERACTING PROTEIN 1"/>
    <property type="match status" value="1"/>
</dbReference>
<feature type="compositionally biased region" description="Polar residues" evidence="9">
    <location>
        <begin position="1164"/>
        <end position="1192"/>
    </location>
</feature>
<feature type="compositionally biased region" description="Basic and acidic residues" evidence="9">
    <location>
        <begin position="207"/>
        <end position="217"/>
    </location>
</feature>
<comment type="subcellular location">
    <subcellularLocation>
        <location evidence="1">Cytoplasm</location>
        <location evidence="1">Cytoskeleton</location>
    </subcellularLocation>
</comment>
<feature type="region of interest" description="Disordered" evidence="9">
    <location>
        <begin position="481"/>
        <end position="555"/>
    </location>
</feature>
<keyword evidence="4" id="KW-0597">Phosphoprotein</keyword>
<evidence type="ECO:0000313" key="13">
    <source>
        <dbReference type="Proteomes" id="UP001487740"/>
    </source>
</evidence>
<evidence type="ECO:0000259" key="11">
    <source>
        <dbReference type="PROSITE" id="PS51741"/>
    </source>
</evidence>
<dbReference type="GO" id="GO:0016192">
    <property type="term" value="P:vesicle-mediated transport"/>
    <property type="evidence" value="ECO:0007669"/>
    <property type="project" value="UniProtKB-ARBA"/>
</dbReference>
<keyword evidence="5 8" id="KW-0175">Coiled coil</keyword>
<evidence type="ECO:0000256" key="4">
    <source>
        <dbReference type="ARBA" id="ARBA00022553"/>
    </source>
</evidence>
<organism evidence="12 13">
    <name type="scientific">Scylla paramamosain</name>
    <name type="common">Mud crab</name>
    <dbReference type="NCBI Taxonomy" id="85552"/>
    <lineage>
        <taxon>Eukaryota</taxon>
        <taxon>Metazoa</taxon>
        <taxon>Ecdysozoa</taxon>
        <taxon>Arthropoda</taxon>
        <taxon>Crustacea</taxon>
        <taxon>Multicrustacea</taxon>
        <taxon>Malacostraca</taxon>
        <taxon>Eumalacostraca</taxon>
        <taxon>Eucarida</taxon>
        <taxon>Decapoda</taxon>
        <taxon>Pleocyemata</taxon>
        <taxon>Brachyura</taxon>
        <taxon>Eubrachyura</taxon>
        <taxon>Portunoidea</taxon>
        <taxon>Portunidae</taxon>
        <taxon>Portuninae</taxon>
        <taxon>Scylla</taxon>
    </lineage>
</organism>
<feature type="compositionally biased region" description="Low complexity" evidence="9">
    <location>
        <begin position="481"/>
        <end position="505"/>
    </location>
</feature>
<evidence type="ECO:0000256" key="6">
    <source>
        <dbReference type="ARBA" id="ARBA00023212"/>
    </source>
</evidence>
<evidence type="ECO:0000256" key="7">
    <source>
        <dbReference type="PROSITE-ProRule" id="PRU00192"/>
    </source>
</evidence>
<dbReference type="Pfam" id="PF00018">
    <property type="entry name" value="SH3_1"/>
    <property type="match status" value="1"/>
</dbReference>
<sequence>MDRLRNIKNRLSVSVDKLSPSRRSKSQQRQGEHLGNVPASTGDIPGSIKTSRVEDRPSSAFEVTASAGSSSRPTSYCEVDLDETLSEEWLPVEDLAGAVAGSKTSPENEVEASPGLTVDPVPLKRSTPTIHGDSLMSEVMKEVEKISELSEGMKVEPKNVAESVDKSATSVDGTQKGVETKAEDDRPTPCNPGRSKSEETLVAAEEVSLREEGEKTSPGDTFDSPAACRTESLTSGYFSDSDVTLSDGKCDSGLLKSPLRISENAENNKSAFTSVIPESHTKSAFSSLKRDTSEYIHTSTPIESKTETSICSTVTNVASVSRTTTTYPAAGHVEQAEPSQVAATAVVEEKKTKKESLTGKNTCHDKGGSDVVKPEPVYSPAGVSVAGVPSYPSGPTAAFVPIEPKVLSPDKKVKEHIYNTPLPLTPREEALLRRESFYSHASPDYGKVTVRVGEITPSVPAIITISNPGYAAPAVAAATASSPPLASCPESPASSTTAAVSSPETNPDPVPSTSTLQSETKEKSECVPKPPASQPSIQREDSFIESNTESADRSKLSQLVEELAQELEAVSHHLHPAEAADYKSKKEVLAKLLATYDVPKNLRRVEEVDEDAALEAEQALVPSGVSMDELRYVDDNEDNAETVYADVPDYSQDEFVIALDDENDPRYASLTRALRHHKAGGESPGKVSKRSATVYANALNVVTALRVLINSKSTRAASVINKMGTLARPYAHRMQESITDTSWIQRVIFHKSGHNGFDELRRYIKSGGEFCKELATIMHERAELEASYAKGLYKLSSKLMKASKETSGTITQAWQMVGVEMEQQGDVHRSVASAIGDDVVRPLRQLIETQHKIRKGVESMVDKTTKNLHDWRAAESKSKKQSYNNCRENEKIQDMMLEARLGRGKTLTDKETIKMEKQRRKAEEAVQKSDLEYYTCCIRAERARLEWESAVYKGSSCFQTLEEERLQALRDLVVKYHKNALESSPKVVATAERLEEPVKACDVEKDIQAVIAAKGTGENIPEQMLPDFYGEDMNNIMNRERRREALEKFIKMVRTDLERERRGKQGVENLAKALQETPTFGGEESQQDVNDKLQHDAHNRLQHMKAMLAYLEAARYKIQCSIDELSNRPKTVHPLAKHIEVHRDKQGYTCSVLKVPPWVRGNSVDVSPASNSPTGSPNWNDRGTADGNSVQPDSDFDEFSSQGSDRDYQATMNDENAEPNIKDIPYYAHPLPTAATGSRCKALYDYEANMYDELTIRTGDIINIHEKQADGWWVGELDSVVGMFPATYVEEID</sequence>
<evidence type="ECO:0000259" key="10">
    <source>
        <dbReference type="PROSITE" id="PS50002"/>
    </source>
</evidence>
<dbReference type="Gene3D" id="6.10.140.470">
    <property type="match status" value="1"/>
</dbReference>
<dbReference type="Gene3D" id="1.20.1270.60">
    <property type="entry name" value="Arfaptin homology (AH) domain/BAR domain"/>
    <property type="match status" value="1"/>
</dbReference>
<evidence type="ECO:0000256" key="1">
    <source>
        <dbReference type="ARBA" id="ARBA00004245"/>
    </source>
</evidence>
<evidence type="ECO:0000256" key="3">
    <source>
        <dbReference type="ARBA" id="ARBA00022490"/>
    </source>
</evidence>
<dbReference type="EMBL" id="JARAKH010000021">
    <property type="protein sequence ID" value="KAK8392910.1"/>
    <property type="molecule type" value="Genomic_DNA"/>
</dbReference>
<feature type="region of interest" description="Disordered" evidence="9">
    <location>
        <begin position="1"/>
        <end position="75"/>
    </location>
</feature>
<dbReference type="FunFam" id="2.30.30.40:FF:000072">
    <property type="entry name" value="Unconventional Myosin IB"/>
    <property type="match status" value="1"/>
</dbReference>
<dbReference type="PROSITE" id="PS51741">
    <property type="entry name" value="F_BAR"/>
    <property type="match status" value="1"/>
</dbReference>
<keyword evidence="2 7" id="KW-0728">SH3 domain</keyword>
<dbReference type="InterPro" id="IPR027267">
    <property type="entry name" value="AH/BAR_dom_sf"/>
</dbReference>
<evidence type="ECO:0000256" key="2">
    <source>
        <dbReference type="ARBA" id="ARBA00022443"/>
    </source>
</evidence>
<dbReference type="SUPFAM" id="SSF103657">
    <property type="entry name" value="BAR/IMD domain-like"/>
    <property type="match status" value="1"/>
</dbReference>
<dbReference type="Gene3D" id="2.30.30.40">
    <property type="entry name" value="SH3 Domains"/>
    <property type="match status" value="1"/>
</dbReference>
<keyword evidence="13" id="KW-1185">Reference proteome</keyword>
<dbReference type="CDD" id="cd11823">
    <property type="entry name" value="SH3_Nostrin"/>
    <property type="match status" value="1"/>
</dbReference>
<feature type="compositionally biased region" description="Basic and acidic residues" evidence="9">
    <location>
        <begin position="178"/>
        <end position="187"/>
    </location>
</feature>
<feature type="region of interest" description="Disordered" evidence="9">
    <location>
        <begin position="99"/>
        <end position="133"/>
    </location>
</feature>
<dbReference type="InterPro" id="IPR031160">
    <property type="entry name" value="F_BAR_dom"/>
</dbReference>
<dbReference type="InterPro" id="IPR057870">
    <property type="entry name" value="HR1_TOCA"/>
</dbReference>
<dbReference type="InterPro" id="IPR035656">
    <property type="entry name" value="Nostrin_SH3"/>
</dbReference>
<dbReference type="Pfam" id="PF25610">
    <property type="entry name" value="HR1_TOCA"/>
    <property type="match status" value="1"/>
</dbReference>
<dbReference type="CDD" id="cd07658">
    <property type="entry name" value="F-BAR_NOSTRIN"/>
    <property type="match status" value="1"/>
</dbReference>
<dbReference type="SUPFAM" id="SSF50044">
    <property type="entry name" value="SH3-domain"/>
    <property type="match status" value="1"/>
</dbReference>
<dbReference type="PRINTS" id="PR00452">
    <property type="entry name" value="SH3DOMAIN"/>
</dbReference>
<dbReference type="PROSITE" id="PS50002">
    <property type="entry name" value="SH3"/>
    <property type="match status" value="1"/>
</dbReference>
<feature type="compositionally biased region" description="Basic and acidic residues" evidence="9">
    <location>
        <begin position="148"/>
        <end position="165"/>
    </location>
</feature>
<dbReference type="GO" id="GO:0043226">
    <property type="term" value="C:organelle"/>
    <property type="evidence" value="ECO:0007669"/>
    <property type="project" value="UniProtKB-ARBA"/>
</dbReference>
<dbReference type="GO" id="GO:0005886">
    <property type="term" value="C:plasma membrane"/>
    <property type="evidence" value="ECO:0007669"/>
    <property type="project" value="TreeGrafter"/>
</dbReference>
<protein>
    <recommendedName>
        <fullName evidence="14">Nostrin</fullName>
    </recommendedName>
</protein>
<dbReference type="InterPro" id="IPR036028">
    <property type="entry name" value="SH3-like_dom_sf"/>
</dbReference>
<feature type="domain" description="F-BAR" evidence="11">
    <location>
        <begin position="741"/>
        <end position="1006"/>
    </location>
</feature>
<evidence type="ECO:0000313" key="12">
    <source>
        <dbReference type="EMBL" id="KAK8392910.1"/>
    </source>
</evidence>
<feature type="region of interest" description="Disordered" evidence="9">
    <location>
        <begin position="352"/>
        <end position="373"/>
    </location>
</feature>
<reference evidence="12 13" key="1">
    <citation type="submission" date="2023-03" db="EMBL/GenBank/DDBJ databases">
        <title>High-quality genome of Scylla paramamosain provides insights in environmental adaptation.</title>
        <authorList>
            <person name="Zhang L."/>
        </authorList>
    </citation>
    <scope>NUCLEOTIDE SEQUENCE [LARGE SCALE GENOMIC DNA]</scope>
    <source>
        <strain evidence="12">LZ_2023a</strain>
        <tissue evidence="12">Muscle</tissue>
    </source>
</reference>
<dbReference type="SMART" id="SM00326">
    <property type="entry name" value="SH3"/>
    <property type="match status" value="1"/>
</dbReference>
<evidence type="ECO:0008006" key="14">
    <source>
        <dbReference type="Google" id="ProtNLM"/>
    </source>
</evidence>
<feature type="domain" description="SH3" evidence="10">
    <location>
        <begin position="1235"/>
        <end position="1293"/>
    </location>
</feature>
<name>A0AAW0U211_SCYPA</name>
<evidence type="ECO:0000256" key="8">
    <source>
        <dbReference type="PROSITE-ProRule" id="PRU01077"/>
    </source>
</evidence>
<evidence type="ECO:0000256" key="9">
    <source>
        <dbReference type="SAM" id="MobiDB-lite"/>
    </source>
</evidence>
<feature type="region of interest" description="Disordered" evidence="9">
    <location>
        <begin position="1164"/>
        <end position="1210"/>
    </location>
</feature>
<dbReference type="GO" id="GO:0005737">
    <property type="term" value="C:cytoplasm"/>
    <property type="evidence" value="ECO:0007669"/>
    <property type="project" value="TreeGrafter"/>
</dbReference>
<keyword evidence="6" id="KW-0206">Cytoskeleton</keyword>
<accession>A0AAW0U211</accession>
<keyword evidence="3" id="KW-0963">Cytoplasm</keyword>
<dbReference type="InterPro" id="IPR001452">
    <property type="entry name" value="SH3_domain"/>
</dbReference>
<evidence type="ECO:0000256" key="5">
    <source>
        <dbReference type="ARBA" id="ARBA00023054"/>
    </source>
</evidence>
<gene>
    <name evidence="12" type="ORF">O3P69_013139</name>
</gene>
<dbReference type="Pfam" id="PF00611">
    <property type="entry name" value="FCH"/>
    <property type="match status" value="1"/>
</dbReference>
<feature type="compositionally biased region" description="Basic and acidic residues" evidence="9">
    <location>
        <begin position="352"/>
        <end position="368"/>
    </location>
</feature>